<organism evidence="1 2">
    <name type="scientific">Ficus carica</name>
    <name type="common">Common fig</name>
    <dbReference type="NCBI Taxonomy" id="3494"/>
    <lineage>
        <taxon>Eukaryota</taxon>
        <taxon>Viridiplantae</taxon>
        <taxon>Streptophyta</taxon>
        <taxon>Embryophyta</taxon>
        <taxon>Tracheophyta</taxon>
        <taxon>Spermatophyta</taxon>
        <taxon>Magnoliopsida</taxon>
        <taxon>eudicotyledons</taxon>
        <taxon>Gunneridae</taxon>
        <taxon>Pentapetalae</taxon>
        <taxon>rosids</taxon>
        <taxon>fabids</taxon>
        <taxon>Rosales</taxon>
        <taxon>Moraceae</taxon>
        <taxon>Ficeae</taxon>
        <taxon>Ficus</taxon>
    </lineage>
</organism>
<dbReference type="AlphaFoldDB" id="A0AA88DU31"/>
<comment type="caution">
    <text evidence="1">The sequence shown here is derived from an EMBL/GenBank/DDBJ whole genome shotgun (WGS) entry which is preliminary data.</text>
</comment>
<gene>
    <name evidence="1" type="ORF">TIFTF001_030852</name>
</gene>
<proteinExistence type="predicted"/>
<sequence>MLNSEQHDPKVIFYHKCVNNIRSLIKVKPEHPRYDIANSCNGLLCLVNSASDPSCLNSLAWSQNPAWGSAVFAQIRSAYAYTMGVSYWRNVKTKIDYLISEWKNVAPPAPITPLKPHSPTYFCGALHWVFADKSDDLNLKVLSLDLDEEQFHFHGV</sequence>
<name>A0AA88DU31_FICCA</name>
<protein>
    <submittedName>
        <fullName evidence="1">Uncharacterized protein</fullName>
    </submittedName>
</protein>
<evidence type="ECO:0000313" key="2">
    <source>
        <dbReference type="Proteomes" id="UP001187192"/>
    </source>
</evidence>
<evidence type="ECO:0000313" key="1">
    <source>
        <dbReference type="EMBL" id="GMN61770.1"/>
    </source>
</evidence>
<dbReference type="EMBL" id="BTGU01000117">
    <property type="protein sequence ID" value="GMN61770.1"/>
    <property type="molecule type" value="Genomic_DNA"/>
</dbReference>
<keyword evidence="2" id="KW-1185">Reference proteome</keyword>
<dbReference type="Proteomes" id="UP001187192">
    <property type="component" value="Unassembled WGS sequence"/>
</dbReference>
<reference evidence="1" key="1">
    <citation type="submission" date="2023-07" db="EMBL/GenBank/DDBJ databases">
        <title>draft genome sequence of fig (Ficus carica).</title>
        <authorList>
            <person name="Takahashi T."/>
            <person name="Nishimura K."/>
        </authorList>
    </citation>
    <scope>NUCLEOTIDE SEQUENCE</scope>
</reference>
<accession>A0AA88DU31</accession>